<comment type="caution">
    <text evidence="8">The sequence shown here is derived from an EMBL/GenBank/DDBJ whole genome shotgun (WGS) entry which is preliminary data.</text>
</comment>
<evidence type="ECO:0000256" key="2">
    <source>
        <dbReference type="ARBA" id="ARBA00006143"/>
    </source>
</evidence>
<feature type="transmembrane region" description="Helical" evidence="6">
    <location>
        <begin position="95"/>
        <end position="117"/>
    </location>
</feature>
<proteinExistence type="inferred from homology"/>
<dbReference type="Proteomes" id="UP000652013">
    <property type="component" value="Unassembled WGS sequence"/>
</dbReference>
<gene>
    <name evidence="8" type="ORF">Sya03_59300</name>
</gene>
<keyword evidence="3 6" id="KW-0812">Transmembrane</keyword>
<feature type="transmembrane region" description="Helical" evidence="6">
    <location>
        <begin position="14"/>
        <end position="39"/>
    </location>
</feature>
<evidence type="ECO:0000313" key="8">
    <source>
        <dbReference type="EMBL" id="GIJ06578.1"/>
    </source>
</evidence>
<feature type="transmembrane region" description="Helical" evidence="6">
    <location>
        <begin position="174"/>
        <end position="200"/>
    </location>
</feature>
<evidence type="ECO:0000256" key="4">
    <source>
        <dbReference type="ARBA" id="ARBA00022989"/>
    </source>
</evidence>
<evidence type="ECO:0000256" key="5">
    <source>
        <dbReference type="ARBA" id="ARBA00023136"/>
    </source>
</evidence>
<dbReference type="GO" id="GO:0016020">
    <property type="term" value="C:membrane"/>
    <property type="evidence" value="ECO:0007669"/>
    <property type="project" value="UniProtKB-SubCell"/>
</dbReference>
<comment type="subcellular location">
    <subcellularLocation>
        <location evidence="1">Membrane</location>
        <topology evidence="1">Multi-pass membrane protein</topology>
    </subcellularLocation>
</comment>
<dbReference type="InterPro" id="IPR003834">
    <property type="entry name" value="Cyt_c_assmbl_TM_dom"/>
</dbReference>
<sequence length="247" mass="25045">MGEMFAGIAGSGSLLPAIGVAILAGLVSFLSPCVLPLVPGYVSYVAGMTGAEATGERRRAVAGTVLFIAGFTAVFLLTAVLVANVGRLLFEHARAVEIGVGALTILMGVSFLGLLPIAQVQRRPRWMPSPGLAGSPLLGVVFGLGWVPCVSPTLSAVLGLAAVDATVDRAVVLAIAYCAGLGAPFMLVAAGLGAAMKAIAVARRHGRTVSRVGGALMIVVGVLLMTGWWSAFTIWLRATVGPGQVGI</sequence>
<evidence type="ECO:0000256" key="1">
    <source>
        <dbReference type="ARBA" id="ARBA00004141"/>
    </source>
</evidence>
<feature type="transmembrane region" description="Helical" evidence="6">
    <location>
        <begin position="60"/>
        <end position="83"/>
    </location>
</feature>
<dbReference type="EMBL" id="BOOY01000043">
    <property type="protein sequence ID" value="GIJ06578.1"/>
    <property type="molecule type" value="Genomic_DNA"/>
</dbReference>
<keyword evidence="9" id="KW-1185">Reference proteome</keyword>
<dbReference type="Pfam" id="PF02683">
    <property type="entry name" value="DsbD_TM"/>
    <property type="match status" value="1"/>
</dbReference>
<organism evidence="8 9">
    <name type="scientific">Spirilliplanes yamanashiensis</name>
    <dbReference type="NCBI Taxonomy" id="42233"/>
    <lineage>
        <taxon>Bacteria</taxon>
        <taxon>Bacillati</taxon>
        <taxon>Actinomycetota</taxon>
        <taxon>Actinomycetes</taxon>
        <taxon>Micromonosporales</taxon>
        <taxon>Micromonosporaceae</taxon>
        <taxon>Spirilliplanes</taxon>
    </lineage>
</organism>
<evidence type="ECO:0000256" key="6">
    <source>
        <dbReference type="SAM" id="Phobius"/>
    </source>
</evidence>
<comment type="similarity">
    <text evidence="2">Belongs to the DsbD family.</text>
</comment>
<name>A0A8J3YF86_9ACTN</name>
<evidence type="ECO:0000259" key="7">
    <source>
        <dbReference type="Pfam" id="PF02683"/>
    </source>
</evidence>
<protein>
    <submittedName>
        <fullName evidence="8">Cytochrome C biogenesis protein CcdA</fullName>
    </submittedName>
</protein>
<evidence type="ECO:0000313" key="9">
    <source>
        <dbReference type="Proteomes" id="UP000652013"/>
    </source>
</evidence>
<dbReference type="AlphaFoldDB" id="A0A8J3YF86"/>
<evidence type="ECO:0000256" key="3">
    <source>
        <dbReference type="ARBA" id="ARBA00022692"/>
    </source>
</evidence>
<dbReference type="PANTHER" id="PTHR31272:SF4">
    <property type="entry name" value="CYTOCHROME C-TYPE BIOGENESIS PROTEIN HI_1454-RELATED"/>
    <property type="match status" value="1"/>
</dbReference>
<feature type="domain" description="Cytochrome C biogenesis protein transmembrane" evidence="7">
    <location>
        <begin position="18"/>
        <end position="225"/>
    </location>
</feature>
<feature type="transmembrane region" description="Helical" evidence="6">
    <location>
        <begin position="212"/>
        <end position="236"/>
    </location>
</feature>
<accession>A0A8J3YF86</accession>
<feature type="transmembrane region" description="Helical" evidence="6">
    <location>
        <begin position="137"/>
        <end position="162"/>
    </location>
</feature>
<reference evidence="8" key="1">
    <citation type="submission" date="2021-01" db="EMBL/GenBank/DDBJ databases">
        <title>Whole genome shotgun sequence of Spirilliplanes yamanashiensis NBRC 15828.</title>
        <authorList>
            <person name="Komaki H."/>
            <person name="Tamura T."/>
        </authorList>
    </citation>
    <scope>NUCLEOTIDE SEQUENCE</scope>
    <source>
        <strain evidence="8">NBRC 15828</strain>
    </source>
</reference>
<dbReference type="PANTHER" id="PTHR31272">
    <property type="entry name" value="CYTOCHROME C-TYPE BIOGENESIS PROTEIN HI_1454-RELATED"/>
    <property type="match status" value="1"/>
</dbReference>
<keyword evidence="4 6" id="KW-1133">Transmembrane helix</keyword>
<dbReference type="GO" id="GO:0017004">
    <property type="term" value="P:cytochrome complex assembly"/>
    <property type="evidence" value="ECO:0007669"/>
    <property type="project" value="InterPro"/>
</dbReference>
<dbReference type="RefSeq" id="WP_203941746.1">
    <property type="nucleotide sequence ID" value="NZ_BAAAGJ010000001.1"/>
</dbReference>
<keyword evidence="5 6" id="KW-0472">Membrane</keyword>
<dbReference type="InterPro" id="IPR051790">
    <property type="entry name" value="Cytochrome_c-biogenesis_DsbD"/>
</dbReference>